<feature type="region of interest" description="Disordered" evidence="1">
    <location>
        <begin position="147"/>
        <end position="193"/>
    </location>
</feature>
<evidence type="ECO:0000256" key="1">
    <source>
        <dbReference type="SAM" id="MobiDB-lite"/>
    </source>
</evidence>
<feature type="region of interest" description="Disordered" evidence="1">
    <location>
        <begin position="1"/>
        <end position="103"/>
    </location>
</feature>
<name>A0A841BKJ1_9ACTN</name>
<reference evidence="2 3" key="1">
    <citation type="submission" date="2020-08" db="EMBL/GenBank/DDBJ databases">
        <title>Sequencing the genomes of 1000 actinobacteria strains.</title>
        <authorList>
            <person name="Klenk H.-P."/>
        </authorList>
    </citation>
    <scope>NUCLEOTIDE SEQUENCE [LARGE SCALE GENOMIC DNA]</scope>
    <source>
        <strain evidence="2 3">DSM 45362</strain>
    </source>
</reference>
<dbReference type="Proteomes" id="UP000587527">
    <property type="component" value="Unassembled WGS sequence"/>
</dbReference>
<evidence type="ECO:0000313" key="3">
    <source>
        <dbReference type="Proteomes" id="UP000587527"/>
    </source>
</evidence>
<protein>
    <submittedName>
        <fullName evidence="2">Uncharacterized protein</fullName>
    </submittedName>
</protein>
<feature type="compositionally biased region" description="Low complexity" evidence="1">
    <location>
        <begin position="1"/>
        <end position="23"/>
    </location>
</feature>
<dbReference type="EMBL" id="JACHMN010000001">
    <property type="protein sequence ID" value="MBB5867709.1"/>
    <property type="molecule type" value="Genomic_DNA"/>
</dbReference>
<feature type="compositionally biased region" description="Polar residues" evidence="1">
    <location>
        <begin position="94"/>
        <end position="103"/>
    </location>
</feature>
<proteinExistence type="predicted"/>
<comment type="caution">
    <text evidence="2">The sequence shown here is derived from an EMBL/GenBank/DDBJ whole genome shotgun (WGS) entry which is preliminary data.</text>
</comment>
<keyword evidence="3" id="KW-1185">Reference proteome</keyword>
<organism evidence="2 3">
    <name type="scientific">Allocatelliglobosispora scoriae</name>
    <dbReference type="NCBI Taxonomy" id="643052"/>
    <lineage>
        <taxon>Bacteria</taxon>
        <taxon>Bacillati</taxon>
        <taxon>Actinomycetota</taxon>
        <taxon>Actinomycetes</taxon>
        <taxon>Micromonosporales</taxon>
        <taxon>Micromonosporaceae</taxon>
        <taxon>Allocatelliglobosispora</taxon>
    </lineage>
</organism>
<gene>
    <name evidence="2" type="ORF">F4553_001088</name>
</gene>
<dbReference type="AlphaFoldDB" id="A0A841BKJ1"/>
<accession>A0A841BKJ1</accession>
<feature type="compositionally biased region" description="Low complexity" evidence="1">
    <location>
        <begin position="58"/>
        <end position="70"/>
    </location>
</feature>
<evidence type="ECO:0000313" key="2">
    <source>
        <dbReference type="EMBL" id="MBB5867709.1"/>
    </source>
</evidence>
<sequence length="193" mass="19150">MVSLALPLPRSAAATRRTSPSRTGAGRFLRSSDDTVTSPRSPAARSIQTGRAPMRTPAAAGKVARAVAGAGHTGGGTFARTSLRIGEGAPRTSPPSASSFSTCGVSPVADTVAAAAAAAGGASSSVAVIAAPSAAADHLRYPPLSWIDRIDGPSASGRESSDAGLPRPPSIRFQPGVNGSAVGVPAPIRHPDR</sequence>